<sequence length="144" mass="15830">MSRPLPFKPTRPFTTTSMPHPDLALYHPYSAPHLSNPMAAALSRPRPLGPVGRWYLPAMAVIALGWTLASEYAILRLGGADWRNQGFAAANAWESRQDRHGSAEVSGKANNVAETARQAALLDAYGDRGSLEELQKAMEAYQRR</sequence>
<dbReference type="AlphaFoldDB" id="A0A6A6NXN7"/>
<evidence type="ECO:0000313" key="1">
    <source>
        <dbReference type="EMBL" id="KAF2456294.1"/>
    </source>
</evidence>
<dbReference type="EMBL" id="MU001683">
    <property type="protein sequence ID" value="KAF2456294.1"/>
    <property type="molecule type" value="Genomic_DNA"/>
</dbReference>
<evidence type="ECO:0000313" key="2">
    <source>
        <dbReference type="Proteomes" id="UP000799766"/>
    </source>
</evidence>
<name>A0A6A6NXN7_9PEZI</name>
<reference evidence="1" key="1">
    <citation type="journal article" date="2020" name="Stud. Mycol.">
        <title>101 Dothideomycetes genomes: a test case for predicting lifestyles and emergence of pathogens.</title>
        <authorList>
            <person name="Haridas S."/>
            <person name="Albert R."/>
            <person name="Binder M."/>
            <person name="Bloem J."/>
            <person name="Labutti K."/>
            <person name="Salamov A."/>
            <person name="Andreopoulos B."/>
            <person name="Baker S."/>
            <person name="Barry K."/>
            <person name="Bills G."/>
            <person name="Bluhm B."/>
            <person name="Cannon C."/>
            <person name="Castanera R."/>
            <person name="Culley D."/>
            <person name="Daum C."/>
            <person name="Ezra D."/>
            <person name="Gonzalez J."/>
            <person name="Henrissat B."/>
            <person name="Kuo A."/>
            <person name="Liang C."/>
            <person name="Lipzen A."/>
            <person name="Lutzoni F."/>
            <person name="Magnuson J."/>
            <person name="Mondo S."/>
            <person name="Nolan M."/>
            <person name="Ohm R."/>
            <person name="Pangilinan J."/>
            <person name="Park H.-J."/>
            <person name="Ramirez L."/>
            <person name="Alfaro M."/>
            <person name="Sun H."/>
            <person name="Tritt A."/>
            <person name="Yoshinaga Y."/>
            <person name="Zwiers L.-H."/>
            <person name="Turgeon B."/>
            <person name="Goodwin S."/>
            <person name="Spatafora J."/>
            <person name="Crous P."/>
            <person name="Grigoriev I."/>
        </authorList>
    </citation>
    <scope>NUCLEOTIDE SEQUENCE</scope>
    <source>
        <strain evidence="1">ATCC 16933</strain>
    </source>
</reference>
<dbReference type="Proteomes" id="UP000799766">
    <property type="component" value="Unassembled WGS sequence"/>
</dbReference>
<gene>
    <name evidence="1" type="ORF">BDY21DRAFT_372432</name>
</gene>
<protein>
    <submittedName>
        <fullName evidence="1">Uncharacterized protein</fullName>
    </submittedName>
</protein>
<proteinExistence type="predicted"/>
<organism evidence="1 2">
    <name type="scientific">Lineolata rhizophorae</name>
    <dbReference type="NCBI Taxonomy" id="578093"/>
    <lineage>
        <taxon>Eukaryota</taxon>
        <taxon>Fungi</taxon>
        <taxon>Dikarya</taxon>
        <taxon>Ascomycota</taxon>
        <taxon>Pezizomycotina</taxon>
        <taxon>Dothideomycetes</taxon>
        <taxon>Dothideomycetes incertae sedis</taxon>
        <taxon>Lineolatales</taxon>
        <taxon>Lineolataceae</taxon>
        <taxon>Lineolata</taxon>
    </lineage>
</organism>
<keyword evidence="2" id="KW-1185">Reference proteome</keyword>
<dbReference type="OrthoDB" id="4338954at2759"/>
<accession>A0A6A6NXN7</accession>